<sequence length="779" mass="86838">MAVDSRFSEISEYLAELMVDNDPSLPNSYPDPDPSGGGVFAAVDIIRGDPSSQNVSFLPQEIGSGDLEGIPPVSGCGADEELVLPSMSDSSGDAYSDPLMNLNSRLSPGGESSSTSSDGSRDSDPILKYIDQLLMEEDKEVNSLFSGDEIALQNTEKFFYDALGEKFPPLPEQNLDFDASHLVDTSGKGDLGGMGGAGDSFDPNFLCRPDEFLDHAFLNSAYFGNETVQPSVESLLNVSSVFIDGNGDDLGHSDATEVLAKNIFKDTNSVMQFKKGLEEASKFLPNTTQIFRNLDDSTTVSELQEIEIRPADTELSKGLKNHVRDGSWVEEGRASKQTAVTGDESGISDMFDKVLLDDTQELSNESSCENPKNSRSSGKKRTSKGNKVRVKKQTSKSTSVDLRSLLALCAEAVNGHDLRTANELLKQIRENSCPTGDGSERLAHYFANGLVARIAGNEGDAGVFFTSTMFKKTSASDMLKAFHAYITACPFMKVPILYSCHIISQLAANAEVLHIIDFGMAFGFHWPILIQKLSERPTGPPKLRMTGIEFPAPGFRPAQRIEEAGRRLAQYCDRFRVPFEFSALASQEWESIKVEDLKVRTGEMIAVNCLNRFKNLLDDMGEEDSPRDAMLNLVRRINPDIFFNSTPSGAYNSPFFLTRFREALLHHSALYDMLDLTLRADSYERQIIERELYGREILNVIACEGRKRIERPETYKQCQVRHLRAGFKPFPLDQRIMTYLRSNIYRWYHKDFIIDEDKNWMLLGWRGRIMNISSCWVPC</sequence>
<accession>A0ACB9R726</accession>
<dbReference type="EMBL" id="CM042883">
    <property type="protein sequence ID" value="KAI4373459.1"/>
    <property type="molecule type" value="Genomic_DNA"/>
</dbReference>
<dbReference type="Proteomes" id="UP001057402">
    <property type="component" value="Chromosome 4"/>
</dbReference>
<proteinExistence type="predicted"/>
<organism evidence="1 2">
    <name type="scientific">Melastoma candidum</name>
    <dbReference type="NCBI Taxonomy" id="119954"/>
    <lineage>
        <taxon>Eukaryota</taxon>
        <taxon>Viridiplantae</taxon>
        <taxon>Streptophyta</taxon>
        <taxon>Embryophyta</taxon>
        <taxon>Tracheophyta</taxon>
        <taxon>Spermatophyta</taxon>
        <taxon>Magnoliopsida</taxon>
        <taxon>eudicotyledons</taxon>
        <taxon>Gunneridae</taxon>
        <taxon>Pentapetalae</taxon>
        <taxon>rosids</taxon>
        <taxon>malvids</taxon>
        <taxon>Myrtales</taxon>
        <taxon>Melastomataceae</taxon>
        <taxon>Melastomatoideae</taxon>
        <taxon>Melastomateae</taxon>
        <taxon>Melastoma</taxon>
    </lineage>
</organism>
<protein>
    <submittedName>
        <fullName evidence="1">Uncharacterized protein</fullName>
    </submittedName>
</protein>
<keyword evidence="2" id="KW-1185">Reference proteome</keyword>
<comment type="caution">
    <text evidence="1">The sequence shown here is derived from an EMBL/GenBank/DDBJ whole genome shotgun (WGS) entry which is preliminary data.</text>
</comment>
<evidence type="ECO:0000313" key="1">
    <source>
        <dbReference type="EMBL" id="KAI4373459.1"/>
    </source>
</evidence>
<name>A0ACB9R726_9MYRT</name>
<evidence type="ECO:0000313" key="2">
    <source>
        <dbReference type="Proteomes" id="UP001057402"/>
    </source>
</evidence>
<reference evidence="2" key="1">
    <citation type="journal article" date="2023" name="Front. Plant Sci.">
        <title>Chromosomal-level genome assembly of Melastoma candidum provides insights into trichome evolution.</title>
        <authorList>
            <person name="Zhong Y."/>
            <person name="Wu W."/>
            <person name="Sun C."/>
            <person name="Zou P."/>
            <person name="Liu Y."/>
            <person name="Dai S."/>
            <person name="Zhou R."/>
        </authorList>
    </citation>
    <scope>NUCLEOTIDE SEQUENCE [LARGE SCALE GENOMIC DNA]</scope>
</reference>
<gene>
    <name evidence="1" type="ORF">MLD38_011582</name>
</gene>